<accession>K3ZKN6</accession>
<dbReference type="EMBL" id="AGNK02004954">
    <property type="status" value="NOT_ANNOTATED_CDS"/>
    <property type="molecule type" value="Genomic_DNA"/>
</dbReference>
<feature type="compositionally biased region" description="Low complexity" evidence="1">
    <location>
        <begin position="38"/>
        <end position="49"/>
    </location>
</feature>
<protein>
    <submittedName>
        <fullName evidence="3">Uncharacterized protein</fullName>
    </submittedName>
</protein>
<dbReference type="Proteomes" id="UP000004995">
    <property type="component" value="Unassembled WGS sequence"/>
</dbReference>
<organism evidence="3 4">
    <name type="scientific">Setaria italica</name>
    <name type="common">Foxtail millet</name>
    <name type="synonym">Panicum italicum</name>
    <dbReference type="NCBI Taxonomy" id="4555"/>
    <lineage>
        <taxon>Eukaryota</taxon>
        <taxon>Viridiplantae</taxon>
        <taxon>Streptophyta</taxon>
        <taxon>Embryophyta</taxon>
        <taxon>Tracheophyta</taxon>
        <taxon>Spermatophyta</taxon>
        <taxon>Magnoliopsida</taxon>
        <taxon>Liliopsida</taxon>
        <taxon>Poales</taxon>
        <taxon>Poaceae</taxon>
        <taxon>PACMAD clade</taxon>
        <taxon>Panicoideae</taxon>
        <taxon>Panicodae</taxon>
        <taxon>Paniceae</taxon>
        <taxon>Cenchrinae</taxon>
        <taxon>Setaria</taxon>
    </lineage>
</organism>
<name>K3ZKN6_SETIT</name>
<feature type="compositionally biased region" description="Basic residues" evidence="1">
    <location>
        <begin position="50"/>
        <end position="63"/>
    </location>
</feature>
<proteinExistence type="predicted"/>
<keyword evidence="4" id="KW-1185">Reference proteome</keyword>
<sequence>MRMGGGGSIRFDSFPSLLRLLVLYGNAGAVVGEEEEGVPSPSTRLARTSLRTRGRSSRCRRRPDVRVDEEEMRDSHPLGAR</sequence>
<evidence type="ECO:0000256" key="2">
    <source>
        <dbReference type="SAM" id="SignalP"/>
    </source>
</evidence>
<feature type="signal peptide" evidence="2">
    <location>
        <begin position="1"/>
        <end position="32"/>
    </location>
</feature>
<dbReference type="Gramene" id="KQK94683">
    <property type="protein sequence ID" value="KQK94683"/>
    <property type="gene ID" value="SETIT_027142mg"/>
</dbReference>
<reference evidence="4" key="1">
    <citation type="journal article" date="2012" name="Nat. Biotechnol.">
        <title>Reference genome sequence of the model plant Setaria.</title>
        <authorList>
            <person name="Bennetzen J.L."/>
            <person name="Schmutz J."/>
            <person name="Wang H."/>
            <person name="Percifield R."/>
            <person name="Hawkins J."/>
            <person name="Pontaroli A.C."/>
            <person name="Estep M."/>
            <person name="Feng L."/>
            <person name="Vaughn J.N."/>
            <person name="Grimwood J."/>
            <person name="Jenkins J."/>
            <person name="Barry K."/>
            <person name="Lindquist E."/>
            <person name="Hellsten U."/>
            <person name="Deshpande S."/>
            <person name="Wang X."/>
            <person name="Wu X."/>
            <person name="Mitros T."/>
            <person name="Triplett J."/>
            <person name="Yang X."/>
            <person name="Ye C.Y."/>
            <person name="Mauro-Herrera M."/>
            <person name="Wang L."/>
            <person name="Li P."/>
            <person name="Sharma M."/>
            <person name="Sharma R."/>
            <person name="Ronald P.C."/>
            <person name="Panaud O."/>
            <person name="Kellogg E.A."/>
            <person name="Brutnell T.P."/>
            <person name="Doust A.N."/>
            <person name="Tuskan G.A."/>
            <person name="Rokhsar D."/>
            <person name="Devos K.M."/>
        </authorList>
    </citation>
    <scope>NUCLEOTIDE SEQUENCE [LARGE SCALE GENOMIC DNA]</scope>
    <source>
        <strain evidence="4">cv. Yugu1</strain>
    </source>
</reference>
<dbReference type="HOGENOM" id="CLU_2578426_0_0_1"/>
<evidence type="ECO:0000313" key="3">
    <source>
        <dbReference type="EnsemblPlants" id="KQK94683"/>
    </source>
</evidence>
<reference evidence="3" key="2">
    <citation type="submission" date="2018-08" db="UniProtKB">
        <authorList>
            <consortium name="EnsemblPlants"/>
        </authorList>
    </citation>
    <scope>IDENTIFICATION</scope>
    <source>
        <strain evidence="3">Yugu1</strain>
    </source>
</reference>
<dbReference type="AlphaFoldDB" id="K3ZKN6"/>
<keyword evidence="2" id="KW-0732">Signal</keyword>
<evidence type="ECO:0000256" key="1">
    <source>
        <dbReference type="SAM" id="MobiDB-lite"/>
    </source>
</evidence>
<dbReference type="EnsemblPlants" id="KQK94683">
    <property type="protein sequence ID" value="KQK94683"/>
    <property type="gene ID" value="SETIT_027142mg"/>
</dbReference>
<dbReference type="InParanoid" id="K3ZKN6"/>
<evidence type="ECO:0000313" key="4">
    <source>
        <dbReference type="Proteomes" id="UP000004995"/>
    </source>
</evidence>
<feature type="region of interest" description="Disordered" evidence="1">
    <location>
        <begin position="33"/>
        <end position="81"/>
    </location>
</feature>
<feature type="chain" id="PRO_5010128034" evidence="2">
    <location>
        <begin position="33"/>
        <end position="81"/>
    </location>
</feature>